<dbReference type="EMBL" id="JACMSC010000003">
    <property type="protein sequence ID" value="KAG6530269.1"/>
    <property type="molecule type" value="Genomic_DNA"/>
</dbReference>
<dbReference type="Pfam" id="PF05142">
    <property type="entry name" value="DUF702"/>
    <property type="match status" value="1"/>
</dbReference>
<evidence type="ECO:0008006" key="11">
    <source>
        <dbReference type="Google" id="ProtNLM"/>
    </source>
</evidence>
<feature type="region of interest" description="Disordered" evidence="8">
    <location>
        <begin position="128"/>
        <end position="172"/>
    </location>
</feature>
<evidence type="ECO:0000256" key="7">
    <source>
        <dbReference type="ARBA" id="ARBA00023242"/>
    </source>
</evidence>
<dbReference type="NCBIfam" id="TIGR01623">
    <property type="entry name" value="put_zinc_LRP1"/>
    <property type="match status" value="1"/>
</dbReference>
<feature type="compositionally biased region" description="Gly residues" evidence="8">
    <location>
        <begin position="1"/>
        <end position="14"/>
    </location>
</feature>
<feature type="region of interest" description="Disordered" evidence="8">
    <location>
        <begin position="1"/>
        <end position="48"/>
    </location>
</feature>
<dbReference type="InterPro" id="IPR007818">
    <property type="entry name" value="SHI"/>
</dbReference>
<evidence type="ECO:0000256" key="4">
    <source>
        <dbReference type="ARBA" id="ARBA00022833"/>
    </source>
</evidence>
<keyword evidence="7" id="KW-0539">Nucleus</keyword>
<evidence type="ECO:0000256" key="6">
    <source>
        <dbReference type="ARBA" id="ARBA00023159"/>
    </source>
</evidence>
<reference evidence="9 10" key="1">
    <citation type="submission" date="2020-08" db="EMBL/GenBank/DDBJ databases">
        <title>Plant Genome Project.</title>
        <authorList>
            <person name="Zhang R.-G."/>
        </authorList>
    </citation>
    <scope>NUCLEOTIDE SEQUENCE [LARGE SCALE GENOMIC DNA]</scope>
    <source>
        <tissue evidence="9">Rhizome</tissue>
    </source>
</reference>
<evidence type="ECO:0000256" key="3">
    <source>
        <dbReference type="ARBA" id="ARBA00022723"/>
    </source>
</evidence>
<dbReference type="AlphaFoldDB" id="A0A8J5M3G2"/>
<dbReference type="GO" id="GO:0003677">
    <property type="term" value="F:DNA binding"/>
    <property type="evidence" value="ECO:0007669"/>
    <property type="project" value="UniProtKB-KW"/>
</dbReference>
<dbReference type="GO" id="GO:0005634">
    <property type="term" value="C:nucleus"/>
    <property type="evidence" value="ECO:0007669"/>
    <property type="project" value="UniProtKB-SubCell"/>
</dbReference>
<dbReference type="PANTHER" id="PTHR31604:SF2">
    <property type="entry name" value="PROTEIN SHI RELATED SEQUENCE 7"/>
    <property type="match status" value="1"/>
</dbReference>
<dbReference type="GO" id="GO:0045893">
    <property type="term" value="P:positive regulation of DNA-templated transcription"/>
    <property type="evidence" value="ECO:0007669"/>
    <property type="project" value="TreeGrafter"/>
</dbReference>
<comment type="similarity">
    <text evidence="2">Belongs to the SHI protein family.</text>
</comment>
<keyword evidence="4" id="KW-0862">Zinc</keyword>
<dbReference type="PANTHER" id="PTHR31604">
    <property type="entry name" value="PROTEIN LATERAL ROOT PRIMORDIUM 1"/>
    <property type="match status" value="1"/>
</dbReference>
<accession>A0A8J5M3G2</accession>
<dbReference type="InterPro" id="IPR006511">
    <property type="entry name" value="SHI_C"/>
</dbReference>
<dbReference type="GO" id="GO:0003700">
    <property type="term" value="F:DNA-binding transcription factor activity"/>
    <property type="evidence" value="ECO:0007669"/>
    <property type="project" value="InterPro"/>
</dbReference>
<evidence type="ECO:0000256" key="2">
    <source>
        <dbReference type="ARBA" id="ARBA00006911"/>
    </source>
</evidence>
<keyword evidence="6" id="KW-0010">Activator</keyword>
<evidence type="ECO:0000256" key="1">
    <source>
        <dbReference type="ARBA" id="ARBA00004123"/>
    </source>
</evidence>
<evidence type="ECO:0000256" key="8">
    <source>
        <dbReference type="SAM" id="MobiDB-lite"/>
    </source>
</evidence>
<gene>
    <name evidence="9" type="ORF">ZIOFF_012492</name>
</gene>
<proteinExistence type="inferred from homology"/>
<dbReference type="InterPro" id="IPR006510">
    <property type="entry name" value="Znf_LRP1"/>
</dbReference>
<evidence type="ECO:0000313" key="9">
    <source>
        <dbReference type="EMBL" id="KAG6530269.1"/>
    </source>
</evidence>
<keyword evidence="10" id="KW-1185">Reference proteome</keyword>
<sequence>MAGFFLGGGSGAGGSHQPPRSGVPPTEGGFFLYEPRGGGGGRGEDASAGYATRGFELWQQHGQIYPGGGGVFPDEAQPRGGVSCRDCGNQAKKDCVHLRCRTCCQSRGFACSTHVKSTWVPAARRRERQQNLAGAAQLDHHRHRASSSSDAAANAVTEPSNSKRQRELTAGSARPTTAIAVPSMFGWYYNFRLLLPILPFPSTPLRELQESFPAEVSAPASFRCVRVSHVDEGDEVYAYQTAINIGGHVFKGLLYDHGPEAGPCQYVFAKIHVLVSPVIACFSALFSFQLSEMFRNF</sequence>
<evidence type="ECO:0000313" key="10">
    <source>
        <dbReference type="Proteomes" id="UP000734854"/>
    </source>
</evidence>
<name>A0A8J5M3G2_ZINOF</name>
<keyword evidence="5" id="KW-0238">DNA-binding</keyword>
<comment type="caution">
    <text evidence="9">The sequence shown here is derived from an EMBL/GenBank/DDBJ whole genome shotgun (WGS) entry which is preliminary data.</text>
</comment>
<dbReference type="Proteomes" id="UP000734854">
    <property type="component" value="Unassembled WGS sequence"/>
</dbReference>
<protein>
    <recommendedName>
        <fullName evidence="11">Protein SHI RELATED SEQUENCE 1</fullName>
    </recommendedName>
</protein>
<keyword evidence="3" id="KW-0479">Metal-binding</keyword>
<organism evidence="9 10">
    <name type="scientific">Zingiber officinale</name>
    <name type="common">Ginger</name>
    <name type="synonym">Amomum zingiber</name>
    <dbReference type="NCBI Taxonomy" id="94328"/>
    <lineage>
        <taxon>Eukaryota</taxon>
        <taxon>Viridiplantae</taxon>
        <taxon>Streptophyta</taxon>
        <taxon>Embryophyta</taxon>
        <taxon>Tracheophyta</taxon>
        <taxon>Spermatophyta</taxon>
        <taxon>Magnoliopsida</taxon>
        <taxon>Liliopsida</taxon>
        <taxon>Zingiberales</taxon>
        <taxon>Zingiberaceae</taxon>
        <taxon>Zingiber</taxon>
    </lineage>
</organism>
<dbReference type="NCBIfam" id="TIGR01624">
    <property type="entry name" value="LRP1_Cterm"/>
    <property type="match status" value="1"/>
</dbReference>
<dbReference type="GO" id="GO:0046872">
    <property type="term" value="F:metal ion binding"/>
    <property type="evidence" value="ECO:0007669"/>
    <property type="project" value="UniProtKB-KW"/>
</dbReference>
<comment type="subcellular location">
    <subcellularLocation>
        <location evidence="1">Nucleus</location>
    </subcellularLocation>
</comment>
<evidence type="ECO:0000256" key="5">
    <source>
        <dbReference type="ARBA" id="ARBA00023125"/>
    </source>
</evidence>